<organism evidence="2 3">
    <name type="scientific">Chaetoceros tenuissimus</name>
    <dbReference type="NCBI Taxonomy" id="426638"/>
    <lineage>
        <taxon>Eukaryota</taxon>
        <taxon>Sar</taxon>
        <taxon>Stramenopiles</taxon>
        <taxon>Ochrophyta</taxon>
        <taxon>Bacillariophyta</taxon>
        <taxon>Coscinodiscophyceae</taxon>
        <taxon>Chaetocerotophycidae</taxon>
        <taxon>Chaetocerotales</taxon>
        <taxon>Chaetocerotaceae</taxon>
        <taxon>Chaetoceros</taxon>
    </lineage>
</organism>
<dbReference type="EMBL" id="BLLK01000045">
    <property type="protein sequence ID" value="GFH51872.1"/>
    <property type="molecule type" value="Genomic_DNA"/>
</dbReference>
<evidence type="ECO:0000313" key="3">
    <source>
        <dbReference type="Proteomes" id="UP001054902"/>
    </source>
</evidence>
<feature type="compositionally biased region" description="Polar residues" evidence="1">
    <location>
        <begin position="227"/>
        <end position="238"/>
    </location>
</feature>
<sequence length="318" mass="35643">MATDDLDMATVPYELESGKTSPIVSSSSSAQTAAEEASTEIMGDQTTSQKANSPKEAKEFELAHGSKPEIVTPDRTSISTMHIQSPPPRRKATYQSQYSDNHNHNMCSPFPYPSYSYHASHSYHPSQYIMNYHDAQCYQTPLLHSPLHIPVPVQVIHHYVHNSVIDPSLSQAAHNSYMTPEKVSGSRNIQSRPQSLESRLVSTEEEHAAPLTHISPENLHPMGQGSIGSLSVGSLPTLVQQPQRRGRRPRRGRVRRRRSRQQSHQIQHHTHLKNSEIQDATDDFLRREKSLSFDSDVDNTLPSSILEDSTCDEVTIPE</sequence>
<protein>
    <submittedName>
        <fullName evidence="2">Uncharacterized protein</fullName>
    </submittedName>
</protein>
<keyword evidence="3" id="KW-1185">Reference proteome</keyword>
<feature type="compositionally biased region" description="Basic residues" evidence="1">
    <location>
        <begin position="244"/>
        <end position="271"/>
    </location>
</feature>
<dbReference type="AlphaFoldDB" id="A0AAD3H5Z9"/>
<name>A0AAD3H5Z9_9STRA</name>
<feature type="region of interest" description="Disordered" evidence="1">
    <location>
        <begin position="1"/>
        <end position="60"/>
    </location>
</feature>
<feature type="region of interest" description="Disordered" evidence="1">
    <location>
        <begin position="178"/>
        <end position="271"/>
    </location>
</feature>
<proteinExistence type="predicted"/>
<feature type="compositionally biased region" description="Polar residues" evidence="1">
    <location>
        <begin position="185"/>
        <end position="201"/>
    </location>
</feature>
<evidence type="ECO:0000256" key="1">
    <source>
        <dbReference type="SAM" id="MobiDB-lite"/>
    </source>
</evidence>
<gene>
    <name evidence="2" type="ORF">CTEN210_08348</name>
</gene>
<dbReference type="Proteomes" id="UP001054902">
    <property type="component" value="Unassembled WGS sequence"/>
</dbReference>
<evidence type="ECO:0000313" key="2">
    <source>
        <dbReference type="EMBL" id="GFH51872.1"/>
    </source>
</evidence>
<reference evidence="2 3" key="1">
    <citation type="journal article" date="2021" name="Sci. Rep.">
        <title>The genome of the diatom Chaetoceros tenuissimus carries an ancient integrated fragment of an extant virus.</title>
        <authorList>
            <person name="Hongo Y."/>
            <person name="Kimura K."/>
            <person name="Takaki Y."/>
            <person name="Yoshida Y."/>
            <person name="Baba S."/>
            <person name="Kobayashi G."/>
            <person name="Nagasaki K."/>
            <person name="Hano T."/>
            <person name="Tomaru Y."/>
        </authorList>
    </citation>
    <scope>NUCLEOTIDE SEQUENCE [LARGE SCALE GENOMIC DNA]</scope>
    <source>
        <strain evidence="2 3">NIES-3715</strain>
    </source>
</reference>
<accession>A0AAD3H5Z9</accession>
<comment type="caution">
    <text evidence="2">The sequence shown here is derived from an EMBL/GenBank/DDBJ whole genome shotgun (WGS) entry which is preliminary data.</text>
</comment>
<feature type="compositionally biased region" description="Low complexity" evidence="1">
    <location>
        <begin position="25"/>
        <end position="40"/>
    </location>
</feature>